<dbReference type="AlphaFoldDB" id="A0AAC9K8Y4"/>
<evidence type="ECO:0000259" key="7">
    <source>
        <dbReference type="SMART" id="SM00925"/>
    </source>
</evidence>
<feature type="chain" id="PRO_5042028584" description="peptidoglycan lytic exotransglycosylase" evidence="6">
    <location>
        <begin position="24"/>
        <end position="388"/>
    </location>
</feature>
<reference evidence="9" key="1">
    <citation type="submission" date="2016-11" db="EMBL/GenBank/DDBJ databases">
        <title>Comparative genomic and phenotypic analysis of Granulibacter bethesdensis clinical isolates from patients with chronic granulomatous disease.</title>
        <authorList>
            <person name="Zarember K.A."/>
            <person name="Porcella S.F."/>
            <person name="Chu J."/>
            <person name="Ding L."/>
            <person name="Dahlstrom E."/>
            <person name="Barbian K."/>
            <person name="Martens C."/>
            <person name="Sykora L."/>
            <person name="Kramer S."/>
            <person name="Pettinato A.M."/>
            <person name="Hong H."/>
            <person name="Wald G."/>
            <person name="Berg L.J."/>
            <person name="Rogge L.S."/>
            <person name="Greenberg D.E."/>
            <person name="Falcone E.L."/>
            <person name="Neves J.F."/>
            <person name="Simoes M.J."/>
            <person name="Casal M."/>
            <person name="Rodriguez-Lopez F.C."/>
            <person name="Zelazny A."/>
            <person name="Gallin J.I."/>
            <person name="Holland S.M."/>
        </authorList>
    </citation>
    <scope>NUCLEOTIDE SEQUENCE [LARGE SCALE GENOMIC DNA]</scope>
    <source>
        <strain evidence="9">NIH9.1</strain>
    </source>
</reference>
<dbReference type="SUPFAM" id="SSF50685">
    <property type="entry name" value="Barwin-like endoglucanases"/>
    <property type="match status" value="1"/>
</dbReference>
<dbReference type="SMART" id="SM00925">
    <property type="entry name" value="MltA"/>
    <property type="match status" value="1"/>
</dbReference>
<dbReference type="EMBL" id="CP018191">
    <property type="protein sequence ID" value="APH55660.1"/>
    <property type="molecule type" value="Genomic_DNA"/>
</dbReference>
<proteinExistence type="predicted"/>
<evidence type="ECO:0000256" key="4">
    <source>
        <dbReference type="ARBA" id="ARBA00023316"/>
    </source>
</evidence>
<dbReference type="InterPro" id="IPR010611">
    <property type="entry name" value="3D_dom"/>
</dbReference>
<feature type="domain" description="Lytic transglycosylase MltA" evidence="7">
    <location>
        <begin position="132"/>
        <end position="286"/>
    </location>
</feature>
<keyword evidence="4" id="KW-0961">Cell wall biogenesis/degradation</keyword>
<keyword evidence="8" id="KW-0326">Glycosidase</keyword>
<evidence type="ECO:0000256" key="5">
    <source>
        <dbReference type="ARBA" id="ARBA00030918"/>
    </source>
</evidence>
<evidence type="ECO:0000313" key="9">
    <source>
        <dbReference type="Proteomes" id="UP000182373"/>
    </source>
</evidence>
<evidence type="ECO:0000256" key="3">
    <source>
        <dbReference type="ARBA" id="ARBA00023239"/>
    </source>
</evidence>
<dbReference type="Pfam" id="PF06725">
    <property type="entry name" value="3D"/>
    <property type="match status" value="1"/>
</dbReference>
<dbReference type="GO" id="GO:0071555">
    <property type="term" value="P:cell wall organization"/>
    <property type="evidence" value="ECO:0007669"/>
    <property type="project" value="UniProtKB-KW"/>
</dbReference>
<dbReference type="Gene3D" id="2.40.240.50">
    <property type="entry name" value="Barwin-like endoglucanases"/>
    <property type="match status" value="1"/>
</dbReference>
<evidence type="ECO:0000256" key="1">
    <source>
        <dbReference type="ARBA" id="ARBA00001420"/>
    </source>
</evidence>
<sequence>MLCTMQIKSLYALFLMAVLAACAQRGRVGQLQPVALNDLPGWKTDHVARGVAVFARECDRLLTLPNDQTLGGAADQAARLGGQPDQWRPACNAVRSVPEGDEEAARAFVQRYFQAYAISSAPTLFTGYYEPEVEGSRSPIGRYRTPLLRRPDDLVSMPDPADPGGKYLIGRMVGGHLEPYYTRAEIDAGALKKQRLGILWLADPIDAFFLQIQGSGRVRLPDGHVVRVTYAGKNGRPYVPIGKVLIERGEMTEDQVSEASIRDWLHAHPDQAKEIMNANPSFVFFRELTGMPGNEGAPGTLGVPLSAGRSVAVDRRIIPLGAPVWVDTTDPGGQTALQRLMVAQDTGSAISGMTRADIYFGYGPQAKAVAGQMNQQGRLYVLLPKSIE</sequence>
<comment type="catalytic activity">
    <reaction evidence="1">
        <text>Exolytic cleavage of the (1-&gt;4)-beta-glycosidic linkage between N-acetylmuramic acid (MurNAc) and N-acetylglucosamine (GlcNAc) residues in peptidoglycan, from either the reducing or the non-reducing ends of the peptidoglycan chains, with concomitant formation of a 1,6-anhydrobond in the MurNAc residue.</text>
        <dbReference type="EC" id="4.2.2.n1"/>
    </reaction>
</comment>
<dbReference type="EC" id="4.2.2.n1" evidence="2"/>
<dbReference type="Pfam" id="PF03562">
    <property type="entry name" value="MltA"/>
    <property type="match status" value="1"/>
</dbReference>
<dbReference type="Proteomes" id="UP000182373">
    <property type="component" value="Chromosome"/>
</dbReference>
<dbReference type="PANTHER" id="PTHR30124">
    <property type="entry name" value="MEMBRANE-BOUND LYTIC MUREIN TRANSGLYCOSYLASE A"/>
    <property type="match status" value="1"/>
</dbReference>
<evidence type="ECO:0000313" key="8">
    <source>
        <dbReference type="EMBL" id="APH55660.1"/>
    </source>
</evidence>
<dbReference type="PIRSF" id="PIRSF019422">
    <property type="entry name" value="MltA"/>
    <property type="match status" value="1"/>
</dbReference>
<feature type="signal peptide" evidence="6">
    <location>
        <begin position="1"/>
        <end position="23"/>
    </location>
</feature>
<dbReference type="CDD" id="cd14668">
    <property type="entry name" value="mlta_B"/>
    <property type="match status" value="1"/>
</dbReference>
<dbReference type="GO" id="GO:0019867">
    <property type="term" value="C:outer membrane"/>
    <property type="evidence" value="ECO:0007669"/>
    <property type="project" value="InterPro"/>
</dbReference>
<dbReference type="GO" id="GO:0004553">
    <property type="term" value="F:hydrolase activity, hydrolyzing O-glycosyl compounds"/>
    <property type="evidence" value="ECO:0007669"/>
    <property type="project" value="InterPro"/>
</dbReference>
<dbReference type="Gene3D" id="2.40.40.10">
    <property type="entry name" value="RlpA-like domain"/>
    <property type="match status" value="1"/>
</dbReference>
<dbReference type="CDD" id="cd14485">
    <property type="entry name" value="mltA_like_LT_A"/>
    <property type="match status" value="1"/>
</dbReference>
<dbReference type="GO" id="GO:0009253">
    <property type="term" value="P:peptidoglycan catabolic process"/>
    <property type="evidence" value="ECO:0007669"/>
    <property type="project" value="TreeGrafter"/>
</dbReference>
<gene>
    <name evidence="8" type="ORF">GbCGDNIH9_2333</name>
</gene>
<dbReference type="InterPro" id="IPR005300">
    <property type="entry name" value="MltA_B"/>
</dbReference>
<keyword evidence="6" id="KW-0732">Signal</keyword>
<dbReference type="GO" id="GO:0009254">
    <property type="term" value="P:peptidoglycan turnover"/>
    <property type="evidence" value="ECO:0007669"/>
    <property type="project" value="InterPro"/>
</dbReference>
<evidence type="ECO:0000256" key="6">
    <source>
        <dbReference type="SAM" id="SignalP"/>
    </source>
</evidence>
<dbReference type="InterPro" id="IPR026044">
    <property type="entry name" value="MltA"/>
</dbReference>
<evidence type="ECO:0000256" key="2">
    <source>
        <dbReference type="ARBA" id="ARBA00012587"/>
    </source>
</evidence>
<name>A0AAC9K8Y4_9PROT</name>
<keyword evidence="8" id="KW-0378">Hydrolase</keyword>
<protein>
    <recommendedName>
        <fullName evidence="2">peptidoglycan lytic exotransglycosylase</fullName>
        <ecNumber evidence="2">4.2.2.n1</ecNumber>
    </recommendedName>
    <alternativeName>
        <fullName evidence="5">Murein hydrolase A</fullName>
    </alternativeName>
</protein>
<accession>A0AAC9K8Y4</accession>
<keyword evidence="3" id="KW-0456">Lyase</keyword>
<dbReference type="GO" id="GO:0008933">
    <property type="term" value="F:peptidoglycan lytic transglycosylase activity"/>
    <property type="evidence" value="ECO:0007669"/>
    <property type="project" value="TreeGrafter"/>
</dbReference>
<organism evidence="8 9">
    <name type="scientific">Granulibacter bethesdensis</name>
    <dbReference type="NCBI Taxonomy" id="364410"/>
    <lineage>
        <taxon>Bacteria</taxon>
        <taxon>Pseudomonadati</taxon>
        <taxon>Pseudomonadota</taxon>
        <taxon>Alphaproteobacteria</taxon>
        <taxon>Acetobacterales</taxon>
        <taxon>Acetobacteraceae</taxon>
        <taxon>Granulibacter</taxon>
    </lineage>
</organism>
<dbReference type="PANTHER" id="PTHR30124:SF0">
    <property type="entry name" value="MEMBRANE-BOUND LYTIC MUREIN TRANSGLYCOSYLASE A"/>
    <property type="match status" value="1"/>
</dbReference>
<dbReference type="InterPro" id="IPR036908">
    <property type="entry name" value="RlpA-like_sf"/>
</dbReference>